<proteinExistence type="inferred from homology"/>
<feature type="region of interest" description="Disordered" evidence="14">
    <location>
        <begin position="1"/>
        <end position="26"/>
    </location>
</feature>
<dbReference type="GO" id="GO:0035694">
    <property type="term" value="P:mitochondrial protein catabolic process"/>
    <property type="evidence" value="ECO:0007669"/>
    <property type="project" value="InterPro"/>
</dbReference>
<evidence type="ECO:0000313" key="17">
    <source>
        <dbReference type="Proteomes" id="UP001195483"/>
    </source>
</evidence>
<dbReference type="GO" id="GO:0035695">
    <property type="term" value="P:mitophagy by internal vacuole formation"/>
    <property type="evidence" value="ECO:0007669"/>
    <property type="project" value="TreeGrafter"/>
</dbReference>
<dbReference type="InterPro" id="IPR026169">
    <property type="entry name" value="MIEAP"/>
</dbReference>
<dbReference type="GO" id="GO:0005741">
    <property type="term" value="C:mitochondrial outer membrane"/>
    <property type="evidence" value="ECO:0007669"/>
    <property type="project" value="UniProtKB-SubCell"/>
</dbReference>
<reference evidence="16" key="2">
    <citation type="journal article" date="2021" name="Genome Biol. Evol.">
        <title>Developing a high-quality reference genome for a parasitic bivalve with doubly uniparental inheritance (Bivalvia: Unionida).</title>
        <authorList>
            <person name="Smith C.H."/>
        </authorList>
    </citation>
    <scope>NUCLEOTIDE SEQUENCE</scope>
    <source>
        <strain evidence="16">CHS0354</strain>
        <tissue evidence="16">Mantle</tissue>
    </source>
</reference>
<evidence type="ECO:0000256" key="3">
    <source>
        <dbReference type="ARBA" id="ARBA00004496"/>
    </source>
</evidence>
<dbReference type="Pfam" id="PF16026">
    <property type="entry name" value="MIEAP"/>
    <property type="match status" value="1"/>
</dbReference>
<evidence type="ECO:0000256" key="5">
    <source>
        <dbReference type="ARBA" id="ARBA00019863"/>
    </source>
</evidence>
<keyword evidence="7" id="KW-1000">Mitochondrion outer membrane</keyword>
<evidence type="ECO:0000259" key="15">
    <source>
        <dbReference type="Pfam" id="PF16026"/>
    </source>
</evidence>
<organism evidence="16 17">
    <name type="scientific">Potamilus streckersoni</name>
    <dbReference type="NCBI Taxonomy" id="2493646"/>
    <lineage>
        <taxon>Eukaryota</taxon>
        <taxon>Metazoa</taxon>
        <taxon>Spiralia</taxon>
        <taxon>Lophotrochozoa</taxon>
        <taxon>Mollusca</taxon>
        <taxon>Bivalvia</taxon>
        <taxon>Autobranchia</taxon>
        <taxon>Heteroconchia</taxon>
        <taxon>Palaeoheterodonta</taxon>
        <taxon>Unionida</taxon>
        <taxon>Unionoidea</taxon>
        <taxon>Unionidae</taxon>
        <taxon>Ambleminae</taxon>
        <taxon>Lampsilini</taxon>
        <taxon>Potamilus</taxon>
    </lineage>
</organism>
<dbReference type="GO" id="GO:0005759">
    <property type="term" value="C:mitochondrial matrix"/>
    <property type="evidence" value="ECO:0007669"/>
    <property type="project" value="UniProtKB-SubCell"/>
</dbReference>
<comment type="similarity">
    <text evidence="4">Belongs to the MIEAP family.</text>
</comment>
<keyword evidence="10" id="KW-0496">Mitochondrion</keyword>
<keyword evidence="6" id="KW-0963">Cytoplasm</keyword>
<reference evidence="16" key="3">
    <citation type="submission" date="2023-05" db="EMBL/GenBank/DDBJ databases">
        <authorList>
            <person name="Smith C.H."/>
        </authorList>
    </citation>
    <scope>NUCLEOTIDE SEQUENCE</scope>
    <source>
        <strain evidence="16">CHS0354</strain>
        <tissue evidence="16">Mantle</tissue>
    </source>
</reference>
<dbReference type="Proteomes" id="UP001195483">
    <property type="component" value="Unassembled WGS sequence"/>
</dbReference>
<evidence type="ECO:0000256" key="2">
    <source>
        <dbReference type="ARBA" id="ARBA00004305"/>
    </source>
</evidence>
<keyword evidence="17" id="KW-1185">Reference proteome</keyword>
<dbReference type="GO" id="GO:0008289">
    <property type="term" value="F:lipid binding"/>
    <property type="evidence" value="ECO:0007669"/>
    <property type="project" value="UniProtKB-KW"/>
</dbReference>
<feature type="compositionally biased region" description="Polar residues" evidence="14">
    <location>
        <begin position="1"/>
        <end position="10"/>
    </location>
</feature>
<dbReference type="InterPro" id="IPR031981">
    <property type="entry name" value="MIEAP_C"/>
</dbReference>
<evidence type="ECO:0000256" key="10">
    <source>
        <dbReference type="ARBA" id="ARBA00023128"/>
    </source>
</evidence>
<feature type="coiled-coil region" evidence="13">
    <location>
        <begin position="91"/>
        <end position="161"/>
    </location>
</feature>
<evidence type="ECO:0000256" key="6">
    <source>
        <dbReference type="ARBA" id="ARBA00022490"/>
    </source>
</evidence>
<evidence type="ECO:0000256" key="4">
    <source>
        <dbReference type="ARBA" id="ARBA00008233"/>
    </source>
</evidence>
<gene>
    <name evidence="16" type="ORF">CHS0354_004204</name>
</gene>
<comment type="subcellular location">
    <subcellularLocation>
        <location evidence="3">Cytoplasm</location>
    </subcellularLocation>
    <subcellularLocation>
        <location evidence="2">Mitochondrion matrix</location>
    </subcellularLocation>
    <subcellularLocation>
        <location evidence="1">Mitochondrion outer membrane</location>
    </subcellularLocation>
</comment>
<evidence type="ECO:0000256" key="14">
    <source>
        <dbReference type="SAM" id="MobiDB-lite"/>
    </source>
</evidence>
<evidence type="ECO:0000313" key="16">
    <source>
        <dbReference type="EMBL" id="KAK3578297.1"/>
    </source>
</evidence>
<keyword evidence="11" id="KW-0472">Membrane</keyword>
<evidence type="ECO:0000256" key="12">
    <source>
        <dbReference type="ARBA" id="ARBA00032687"/>
    </source>
</evidence>
<comment type="caution">
    <text evidence="16">The sequence shown here is derived from an EMBL/GenBank/DDBJ whole genome shotgun (WGS) entry which is preliminary data.</text>
</comment>
<accession>A0AAE0VIN8</accession>
<dbReference type="EMBL" id="JAEAOA010000318">
    <property type="protein sequence ID" value="KAK3578297.1"/>
    <property type="molecule type" value="Genomic_DNA"/>
</dbReference>
<evidence type="ECO:0000256" key="7">
    <source>
        <dbReference type="ARBA" id="ARBA00022787"/>
    </source>
</evidence>
<evidence type="ECO:0000256" key="8">
    <source>
        <dbReference type="ARBA" id="ARBA00023054"/>
    </source>
</evidence>
<evidence type="ECO:0000256" key="9">
    <source>
        <dbReference type="ARBA" id="ARBA00023121"/>
    </source>
</evidence>
<evidence type="ECO:0000256" key="11">
    <source>
        <dbReference type="ARBA" id="ARBA00023136"/>
    </source>
</evidence>
<keyword evidence="9" id="KW-0446">Lipid-binding</keyword>
<evidence type="ECO:0000256" key="1">
    <source>
        <dbReference type="ARBA" id="ARBA00004294"/>
    </source>
</evidence>
<dbReference type="Gene3D" id="1.20.5.1700">
    <property type="match status" value="1"/>
</dbReference>
<feature type="domain" description="Mitochondria-eating protein C-terminal" evidence="15">
    <location>
        <begin position="185"/>
        <end position="372"/>
    </location>
</feature>
<sequence>MGNTSRTMTNIDDVEQEDLIGKTEEETDGIQRYSKYEADSSYNRMQEQSSFCWKCLLCLCGCRYKRHSEINRKRDSNSCKSSLETQNDRTIDRQEEIIAQLRLQNSALEQEVEELKNENQRHPIRITSGQEEMIAQLHSKISSLEHQCEEVKKEKQSLLIRLSQISSMQLMEGNPNIADLSDPNRPDKVAEQFSELYDNLWTESFQVLCERRGQQEEKAINVLLKLIMAVYETCRSYADNQNRKIIKSMCMFTGMEVGDSIIRESMHNLLNFRAKHFSSSMADVGKVIEESLPDEIGSNVYIDCQDYLAECTKVCWLMCIKSPPMYISAATTDKFDHNLYTSYTKSGTRVSYVVWPTLFQYENGPIMKKGVAQGI</sequence>
<keyword evidence="8 13" id="KW-0175">Coiled coil</keyword>
<dbReference type="PANTHER" id="PTHR21771">
    <property type="entry name" value="MITOCHONDRIA-EATING PROTEIN-RELATED"/>
    <property type="match status" value="1"/>
</dbReference>
<protein>
    <recommendedName>
        <fullName evidence="5">Mitochondria-eating protein</fullName>
    </recommendedName>
    <alternativeName>
        <fullName evidence="12">Spermatogenesis-associated protein 18</fullName>
    </alternativeName>
</protein>
<name>A0AAE0VIN8_9BIVA</name>
<evidence type="ECO:0000256" key="13">
    <source>
        <dbReference type="SAM" id="Coils"/>
    </source>
</evidence>
<dbReference type="AlphaFoldDB" id="A0AAE0VIN8"/>
<reference evidence="16" key="1">
    <citation type="journal article" date="2021" name="Genome Biol. Evol.">
        <title>A High-Quality Reference Genome for a Parasitic Bivalve with Doubly Uniparental Inheritance (Bivalvia: Unionida).</title>
        <authorList>
            <person name="Smith C.H."/>
        </authorList>
    </citation>
    <scope>NUCLEOTIDE SEQUENCE</scope>
    <source>
        <strain evidence="16">CHS0354</strain>
    </source>
</reference>